<accession>A0A437US55</accession>
<reference evidence="2 5" key="2">
    <citation type="submission" date="2023-03" db="EMBL/GenBank/DDBJ databases">
        <authorList>
            <person name="Shen W."/>
            <person name="Cai J."/>
        </authorList>
    </citation>
    <scope>NUCLEOTIDE SEQUENCE [LARGE SCALE GENOMIC DNA]</scope>
    <source>
        <strain evidence="2 5">Y2</strain>
    </source>
</reference>
<comment type="caution">
    <text evidence="3">The sequence shown here is derived from an EMBL/GenBank/DDBJ whole genome shotgun (WGS) entry which is preliminary data.</text>
</comment>
<dbReference type="Proteomes" id="UP000288388">
    <property type="component" value="Unassembled WGS sequence"/>
</dbReference>
<protein>
    <submittedName>
        <fullName evidence="3">DUF2089 family protein</fullName>
    </submittedName>
</protein>
<dbReference type="AlphaFoldDB" id="A0A437US55"/>
<evidence type="ECO:0000313" key="4">
    <source>
        <dbReference type="Proteomes" id="UP000288388"/>
    </source>
</evidence>
<gene>
    <name evidence="3" type="ORF">EK398_17455</name>
    <name evidence="2" type="ORF">P7D79_15690</name>
</gene>
<reference evidence="3 4" key="1">
    <citation type="submission" date="2018-12" db="EMBL/GenBank/DDBJ databases">
        <title>A novel vanA-carrying plasmid in a clinical isolate of Enterococcus avium.</title>
        <authorList>
            <person name="Bernasconi O.J."/>
            <person name="Luzzaro F."/>
            <person name="Endimiani A."/>
        </authorList>
    </citation>
    <scope>NUCLEOTIDE SEQUENCE [LARGE SCALE GENOMIC DNA]</scope>
    <source>
        <strain evidence="3 4">LC0559/18</strain>
    </source>
</reference>
<dbReference type="EMBL" id="JARPWY010000050">
    <property type="protein sequence ID" value="MDT2515669.1"/>
    <property type="molecule type" value="Genomic_DNA"/>
</dbReference>
<dbReference type="Pfam" id="PF09862">
    <property type="entry name" value="DUF2089"/>
    <property type="match status" value="1"/>
</dbReference>
<dbReference type="RefSeq" id="WP_127979682.1">
    <property type="nucleotide sequence ID" value="NZ_CAKOCJ010000053.1"/>
</dbReference>
<sequence>MKTNAEPSWISELNDEELEFIKFFVLSSGSIKKLSNIYSTSYPTLRKQLDKLIQKIRISERKGNDKIIQLIHQLEKEGKIDQDIANTVVQEYGRSLNCLIGE</sequence>
<name>A0A437US55_ENTAV</name>
<dbReference type="Proteomes" id="UP001264335">
    <property type="component" value="Unassembled WGS sequence"/>
</dbReference>
<dbReference type="EMBL" id="RYZS01000001">
    <property type="protein sequence ID" value="RVU96473.1"/>
    <property type="molecule type" value="Genomic_DNA"/>
</dbReference>
<organism evidence="3 4">
    <name type="scientific">Enterococcus avium</name>
    <name type="common">Streptococcus avium</name>
    <dbReference type="NCBI Taxonomy" id="33945"/>
    <lineage>
        <taxon>Bacteria</taxon>
        <taxon>Bacillati</taxon>
        <taxon>Bacillota</taxon>
        <taxon>Bacilli</taxon>
        <taxon>Lactobacillales</taxon>
        <taxon>Enterococcaceae</taxon>
        <taxon>Enterococcus</taxon>
    </lineage>
</organism>
<dbReference type="InterPro" id="IPR018658">
    <property type="entry name" value="DUF2089"/>
</dbReference>
<evidence type="ECO:0000313" key="2">
    <source>
        <dbReference type="EMBL" id="MDT2515669.1"/>
    </source>
</evidence>
<evidence type="ECO:0000259" key="1">
    <source>
        <dbReference type="Pfam" id="PF09862"/>
    </source>
</evidence>
<evidence type="ECO:0000313" key="3">
    <source>
        <dbReference type="EMBL" id="RVU96473.1"/>
    </source>
</evidence>
<feature type="domain" description="DUF2089" evidence="1">
    <location>
        <begin position="13"/>
        <end position="57"/>
    </location>
</feature>
<evidence type="ECO:0000313" key="5">
    <source>
        <dbReference type="Proteomes" id="UP001264335"/>
    </source>
</evidence>
<proteinExistence type="predicted"/>